<evidence type="ECO:0000256" key="1">
    <source>
        <dbReference type="SAM" id="MobiDB-lite"/>
    </source>
</evidence>
<dbReference type="Proteomes" id="UP000245765">
    <property type="component" value="Unassembled WGS sequence"/>
</dbReference>
<protein>
    <recommendedName>
        <fullName evidence="4">DUF883 domain-containing protein</fullName>
    </recommendedName>
</protein>
<dbReference type="EMBL" id="QGNA01000001">
    <property type="protein sequence ID" value="PWS38010.1"/>
    <property type="molecule type" value="Genomic_DNA"/>
</dbReference>
<comment type="caution">
    <text evidence="2">The sequence shown here is derived from an EMBL/GenBank/DDBJ whole genome shotgun (WGS) entry which is preliminary data.</text>
</comment>
<dbReference type="RefSeq" id="WP_109868632.1">
    <property type="nucleotide sequence ID" value="NZ_QGNA01000001.1"/>
</dbReference>
<keyword evidence="3" id="KW-1185">Reference proteome</keyword>
<organism evidence="2 3">
    <name type="scientific">Falsiroseomonas bella</name>
    <dbReference type="NCBI Taxonomy" id="2184016"/>
    <lineage>
        <taxon>Bacteria</taxon>
        <taxon>Pseudomonadati</taxon>
        <taxon>Pseudomonadota</taxon>
        <taxon>Alphaproteobacteria</taxon>
        <taxon>Acetobacterales</taxon>
        <taxon>Roseomonadaceae</taxon>
        <taxon>Falsiroseomonas</taxon>
    </lineage>
</organism>
<evidence type="ECO:0008006" key="4">
    <source>
        <dbReference type="Google" id="ProtNLM"/>
    </source>
</evidence>
<proteinExistence type="predicted"/>
<reference evidence="3" key="1">
    <citation type="submission" date="2018-05" db="EMBL/GenBank/DDBJ databases">
        <authorList>
            <person name="Du Z."/>
            <person name="Wang X."/>
        </authorList>
    </citation>
    <scope>NUCLEOTIDE SEQUENCE [LARGE SCALE GENOMIC DNA]</scope>
    <source>
        <strain evidence="3">CQN31</strain>
    </source>
</reference>
<evidence type="ECO:0000313" key="2">
    <source>
        <dbReference type="EMBL" id="PWS38010.1"/>
    </source>
</evidence>
<name>A0A317FG04_9PROT</name>
<accession>A0A317FG04</accession>
<sequence length="114" mass="12641">MSQSGNDMRELRDQAAASGQRLADDARAELARLRAQVERLMEDRVTPALGQAADTVEDYSRRARARFDDSAHAVTDAVRDRPLLSIAAAALGGYLLGRLTGHTTYVYNDEKHRR</sequence>
<evidence type="ECO:0000313" key="3">
    <source>
        <dbReference type="Proteomes" id="UP000245765"/>
    </source>
</evidence>
<gene>
    <name evidence="2" type="ORF">DFH01_01475</name>
</gene>
<feature type="region of interest" description="Disordered" evidence="1">
    <location>
        <begin position="1"/>
        <end position="22"/>
    </location>
</feature>
<dbReference type="AlphaFoldDB" id="A0A317FG04"/>